<name>A0AAE3QAD8_9HYPH</name>
<sequence length="416" mass="44030">MARFAFGPGMANYVYLDDIYDDAHLALTAKTASTMVFRDPSGAIIRLSGSGFKYNGSTPTAGTVTKVEFVDAAGIALVAVTQGSFDLYELSLRLQGWTDATTGQSREGSVYDLLSVLSRGNDAIHGTAAAEDFAIGTNYGDDRIFARGGDDYIRGGSGNNTINGGAGWDTLSYSDSLYDAPAVLQGIVLNAATGTVTNPWGGTDTISNIEDFVGTHLADRLTGSAADEQFMGLAGADTINGGAGYDWLRYDSDRRYGGDNGIAANLTAGRIRDGFGHVDTVSGIEEVRGTIHNDRFIGSDKSDTFEGLAGKDFYDGKGGADVFDFRAPEEAGIGASRDVIANFSRAEGDRIDVGDMSAFDFKFRGTAAFSGDHPEVRYVHAGGNTIVAGDVDEDGKADFQIELRGIIDLKAWDFIL</sequence>
<gene>
    <name evidence="1" type="ORF">MRS75_04490</name>
</gene>
<dbReference type="Pfam" id="PF00353">
    <property type="entry name" value="HemolysinCabind"/>
    <property type="match status" value="3"/>
</dbReference>
<comment type="caution">
    <text evidence="1">The sequence shown here is derived from an EMBL/GenBank/DDBJ whole genome shotgun (WGS) entry which is preliminary data.</text>
</comment>
<reference evidence="1" key="1">
    <citation type="submission" date="2022-03" db="EMBL/GenBank/DDBJ databases">
        <title>Fererhizobium litorale gen. nov., sp. nov., isolated from sandy sediments of the Sea of Japan seashore.</title>
        <authorList>
            <person name="Romanenko L."/>
            <person name="Kurilenko V."/>
            <person name="Otstavnykh N."/>
            <person name="Svetashev V."/>
            <person name="Tekutyeva L."/>
            <person name="Isaeva M."/>
            <person name="Mikhailov V."/>
        </authorList>
    </citation>
    <scope>NUCLEOTIDE SEQUENCE</scope>
    <source>
        <strain evidence="1">KMM 9576</strain>
    </source>
</reference>
<evidence type="ECO:0000313" key="1">
    <source>
        <dbReference type="EMBL" id="MDI7921340.1"/>
    </source>
</evidence>
<dbReference type="PRINTS" id="PR00313">
    <property type="entry name" value="CABNDNGRPT"/>
</dbReference>
<accession>A0AAE3QAD8</accession>
<organism evidence="1 2">
    <name type="scientific">Ferirhizobium litorale</name>
    <dbReference type="NCBI Taxonomy" id="2927786"/>
    <lineage>
        <taxon>Bacteria</taxon>
        <taxon>Pseudomonadati</taxon>
        <taxon>Pseudomonadota</taxon>
        <taxon>Alphaproteobacteria</taxon>
        <taxon>Hyphomicrobiales</taxon>
        <taxon>Rhizobiaceae</taxon>
        <taxon>Ferirhizobium</taxon>
    </lineage>
</organism>
<dbReference type="SUPFAM" id="SSF51120">
    <property type="entry name" value="beta-Roll"/>
    <property type="match status" value="1"/>
</dbReference>
<evidence type="ECO:0000313" key="2">
    <source>
        <dbReference type="Proteomes" id="UP001161580"/>
    </source>
</evidence>
<dbReference type="InterPro" id="IPR011049">
    <property type="entry name" value="Serralysin-like_metalloprot_C"/>
</dbReference>
<protein>
    <recommendedName>
        <fullName evidence="3">Peptidase M10 serralysin C-terminal domain-containing protein</fullName>
    </recommendedName>
</protein>
<dbReference type="EMBL" id="JALDYZ010000002">
    <property type="protein sequence ID" value="MDI7921340.1"/>
    <property type="molecule type" value="Genomic_DNA"/>
</dbReference>
<dbReference type="RefSeq" id="WP_311785514.1">
    <property type="nucleotide sequence ID" value="NZ_JALDYY010000002.1"/>
</dbReference>
<dbReference type="InterPro" id="IPR001343">
    <property type="entry name" value="Hemolysn_Ca-bd"/>
</dbReference>
<dbReference type="Gene3D" id="2.150.10.10">
    <property type="entry name" value="Serralysin-like metalloprotease, C-terminal"/>
    <property type="match status" value="3"/>
</dbReference>
<evidence type="ECO:0008006" key="3">
    <source>
        <dbReference type="Google" id="ProtNLM"/>
    </source>
</evidence>
<dbReference type="GO" id="GO:0005509">
    <property type="term" value="F:calcium ion binding"/>
    <property type="evidence" value="ECO:0007669"/>
    <property type="project" value="InterPro"/>
</dbReference>
<dbReference type="Proteomes" id="UP001161580">
    <property type="component" value="Unassembled WGS sequence"/>
</dbReference>
<proteinExistence type="predicted"/>
<dbReference type="AlphaFoldDB" id="A0AAE3QAD8"/>
<keyword evidence="2" id="KW-1185">Reference proteome</keyword>